<evidence type="ECO:0000313" key="6">
    <source>
        <dbReference type="Proteomes" id="UP000000323"/>
    </source>
</evidence>
<dbReference type="GO" id="GO:0045892">
    <property type="term" value="P:negative regulation of DNA-templated transcription"/>
    <property type="evidence" value="ECO:0007669"/>
    <property type="project" value="TreeGrafter"/>
</dbReference>
<dbReference type="CDD" id="cd07377">
    <property type="entry name" value="WHTH_GntR"/>
    <property type="match status" value="1"/>
</dbReference>
<evidence type="ECO:0000256" key="3">
    <source>
        <dbReference type="ARBA" id="ARBA00023163"/>
    </source>
</evidence>
<dbReference type="PROSITE" id="PS50949">
    <property type="entry name" value="HTH_GNTR"/>
    <property type="match status" value="1"/>
</dbReference>
<dbReference type="HOGENOM" id="CLU_063236_8_2_0"/>
<dbReference type="InterPro" id="IPR000524">
    <property type="entry name" value="Tscrpt_reg_HTH_GntR"/>
</dbReference>
<feature type="domain" description="HTH gntR-type" evidence="4">
    <location>
        <begin position="7"/>
        <end position="75"/>
    </location>
</feature>
<dbReference type="PANTHER" id="PTHR44846:SF1">
    <property type="entry name" value="MANNOSYL-D-GLYCERATE TRANSPORT_METABOLISM SYSTEM REPRESSOR MNGR-RELATED"/>
    <property type="match status" value="1"/>
</dbReference>
<organism evidence="5 6">
    <name type="scientific">Thermobaculum terrenum (strain ATCC BAA-798 / CCMEE 7001 / YNP1)</name>
    <dbReference type="NCBI Taxonomy" id="525904"/>
    <lineage>
        <taxon>Bacteria</taxon>
        <taxon>Bacillati</taxon>
        <taxon>Chloroflexota</taxon>
        <taxon>Chloroflexia</taxon>
        <taxon>Candidatus Thermobaculales</taxon>
        <taxon>Candidatus Thermobaculaceae</taxon>
        <taxon>Thermobaculum</taxon>
    </lineage>
</organism>
<keyword evidence="6" id="KW-1185">Reference proteome</keyword>
<protein>
    <submittedName>
        <fullName evidence="5">Phophonate C-P lyase system transcriptional regulator PhnF, GntR family</fullName>
    </submittedName>
</protein>
<dbReference type="Proteomes" id="UP000000323">
    <property type="component" value="Chromosome 2"/>
</dbReference>
<dbReference type="SMART" id="SM00866">
    <property type="entry name" value="UTRA"/>
    <property type="match status" value="1"/>
</dbReference>
<evidence type="ECO:0000256" key="1">
    <source>
        <dbReference type="ARBA" id="ARBA00023015"/>
    </source>
</evidence>
<dbReference type="InterPro" id="IPR036388">
    <property type="entry name" value="WH-like_DNA-bd_sf"/>
</dbReference>
<name>D1CI93_THET1</name>
<keyword evidence="1" id="KW-0805">Transcription regulation</keyword>
<keyword evidence="5" id="KW-0456">Lyase</keyword>
<keyword evidence="2" id="KW-0238">DNA-binding</keyword>
<dbReference type="InterPro" id="IPR011663">
    <property type="entry name" value="UTRA"/>
</dbReference>
<dbReference type="Pfam" id="PF00392">
    <property type="entry name" value="GntR"/>
    <property type="match status" value="1"/>
</dbReference>
<reference evidence="6" key="1">
    <citation type="journal article" date="2010" name="Stand. Genomic Sci.">
        <title>Complete genome sequence of 'Thermobaculum terrenum' type strain (YNP1).</title>
        <authorList>
            <person name="Kiss H."/>
            <person name="Cleland D."/>
            <person name="Lapidus A."/>
            <person name="Lucas S."/>
            <person name="Glavina Del Rio T."/>
            <person name="Nolan M."/>
            <person name="Tice H."/>
            <person name="Han C."/>
            <person name="Goodwin L."/>
            <person name="Pitluck S."/>
            <person name="Liolios K."/>
            <person name="Ivanova N."/>
            <person name="Mavromatis K."/>
            <person name="Ovchinnikova G."/>
            <person name="Pati A."/>
            <person name="Chen A."/>
            <person name="Palaniappan K."/>
            <person name="Land M."/>
            <person name="Hauser L."/>
            <person name="Chang Y."/>
            <person name="Jeffries C."/>
            <person name="Lu M."/>
            <person name="Brettin T."/>
            <person name="Detter J."/>
            <person name="Goker M."/>
            <person name="Tindall B."/>
            <person name="Beck B."/>
            <person name="McDermott T."/>
            <person name="Woyke T."/>
            <person name="Bristow J."/>
            <person name="Eisen J."/>
            <person name="Markowitz V."/>
            <person name="Hugenholtz P."/>
            <person name="Kyrpides N."/>
            <person name="Klenk H."/>
            <person name="Cheng J."/>
        </authorList>
    </citation>
    <scope>NUCLEOTIDE SEQUENCE [LARGE SCALE GENOMIC DNA]</scope>
    <source>
        <strain evidence="6">ATCC BAA-798 / YNP1</strain>
    </source>
</reference>
<dbReference type="PANTHER" id="PTHR44846">
    <property type="entry name" value="MANNOSYL-D-GLYCERATE TRANSPORT/METABOLISM SYSTEM REPRESSOR MNGR-RELATED"/>
    <property type="match status" value="1"/>
</dbReference>
<keyword evidence="3" id="KW-0804">Transcription</keyword>
<accession>D1CI93</accession>
<dbReference type="InterPro" id="IPR036390">
    <property type="entry name" value="WH_DNA-bd_sf"/>
</dbReference>
<dbReference type="STRING" id="525904.Tter_2575"/>
<dbReference type="InterPro" id="IPR050679">
    <property type="entry name" value="Bact_HTH_transcr_reg"/>
</dbReference>
<dbReference type="EMBL" id="CP001826">
    <property type="protein sequence ID" value="ACZ43464.1"/>
    <property type="molecule type" value="Genomic_DNA"/>
</dbReference>
<evidence type="ECO:0000256" key="2">
    <source>
        <dbReference type="ARBA" id="ARBA00023125"/>
    </source>
</evidence>
<dbReference type="SMART" id="SM00345">
    <property type="entry name" value="HTH_GNTR"/>
    <property type="match status" value="1"/>
</dbReference>
<dbReference type="InterPro" id="IPR028978">
    <property type="entry name" value="Chorismate_lyase_/UTRA_dom_sf"/>
</dbReference>
<dbReference type="GO" id="GO:0003700">
    <property type="term" value="F:DNA-binding transcription factor activity"/>
    <property type="evidence" value="ECO:0007669"/>
    <property type="project" value="InterPro"/>
</dbReference>
<dbReference type="GO" id="GO:0016829">
    <property type="term" value="F:lyase activity"/>
    <property type="evidence" value="ECO:0007669"/>
    <property type="project" value="UniProtKB-KW"/>
</dbReference>
<dbReference type="SUPFAM" id="SSF64288">
    <property type="entry name" value="Chorismate lyase-like"/>
    <property type="match status" value="1"/>
</dbReference>
<evidence type="ECO:0000313" key="5">
    <source>
        <dbReference type="EMBL" id="ACZ43464.1"/>
    </source>
</evidence>
<dbReference type="eggNOG" id="COG2188">
    <property type="taxonomic scope" value="Bacteria"/>
</dbReference>
<gene>
    <name evidence="5" type="ordered locus">Tter_2575</name>
</gene>
<evidence type="ECO:0000259" key="4">
    <source>
        <dbReference type="PROSITE" id="PS50949"/>
    </source>
</evidence>
<proteinExistence type="predicted"/>
<sequence>MYRRAPVPLYYQLKELIRDKIRSGEWAEGMRLPSERELCEQYGVSRMTVRQSITDLVHEGLLYREQGRGTFVRRARINQQLDRLTSFTEDMLNRGQTPNARVLSAGMCEADSMVAERLQLPPGQEVFRLYRLRTSDGEPLALELTHIYFPGCERLLEEDLEHNSLYVLLETKYGIALVEALQEVEAGLAGKEEANLLRISPGSPVLLTRRTTYTDHGHPVEYAVSTYRGDRYTFCTRLTREWR</sequence>
<dbReference type="Gene3D" id="3.40.1410.10">
    <property type="entry name" value="Chorismate lyase-like"/>
    <property type="match status" value="1"/>
</dbReference>
<dbReference type="AlphaFoldDB" id="D1CI93"/>
<dbReference type="GO" id="GO:0003677">
    <property type="term" value="F:DNA binding"/>
    <property type="evidence" value="ECO:0007669"/>
    <property type="project" value="UniProtKB-KW"/>
</dbReference>
<dbReference type="SUPFAM" id="SSF46785">
    <property type="entry name" value="Winged helix' DNA-binding domain"/>
    <property type="match status" value="1"/>
</dbReference>
<dbReference type="Pfam" id="PF07702">
    <property type="entry name" value="UTRA"/>
    <property type="match status" value="1"/>
</dbReference>
<dbReference type="FunFam" id="1.10.10.10:FF:000079">
    <property type="entry name" value="GntR family transcriptional regulator"/>
    <property type="match status" value="1"/>
</dbReference>
<dbReference type="OrthoDB" id="9794015at2"/>
<dbReference type="Gene3D" id="1.10.10.10">
    <property type="entry name" value="Winged helix-like DNA-binding domain superfamily/Winged helix DNA-binding domain"/>
    <property type="match status" value="1"/>
</dbReference>
<dbReference type="PRINTS" id="PR00035">
    <property type="entry name" value="HTHGNTR"/>
</dbReference>
<dbReference type="KEGG" id="ttr:Tter_2575"/>